<dbReference type="Proteomes" id="UP000708148">
    <property type="component" value="Unassembled WGS sequence"/>
</dbReference>
<feature type="transmembrane region" description="Helical" evidence="2">
    <location>
        <begin position="101"/>
        <end position="120"/>
    </location>
</feature>
<dbReference type="EMBL" id="CAJHUC010001327">
    <property type="protein sequence ID" value="CAD7700722.1"/>
    <property type="molecule type" value="Genomic_DNA"/>
</dbReference>
<feature type="region of interest" description="Disordered" evidence="1">
    <location>
        <begin position="1"/>
        <end position="59"/>
    </location>
</feature>
<reference evidence="3" key="1">
    <citation type="submission" date="2020-12" db="EMBL/GenBank/DDBJ databases">
        <authorList>
            <person name="Iha C."/>
        </authorList>
    </citation>
    <scope>NUCLEOTIDE SEQUENCE</scope>
</reference>
<comment type="caution">
    <text evidence="3">The sequence shown here is derived from an EMBL/GenBank/DDBJ whole genome shotgun (WGS) entry which is preliminary data.</text>
</comment>
<name>A0A8S1IZW5_9CHLO</name>
<evidence type="ECO:0000313" key="3">
    <source>
        <dbReference type="EMBL" id="CAD7700722.1"/>
    </source>
</evidence>
<dbReference type="AlphaFoldDB" id="A0A8S1IZW5"/>
<evidence type="ECO:0000256" key="2">
    <source>
        <dbReference type="SAM" id="Phobius"/>
    </source>
</evidence>
<organism evidence="3 4">
    <name type="scientific">Ostreobium quekettii</name>
    <dbReference type="NCBI Taxonomy" id="121088"/>
    <lineage>
        <taxon>Eukaryota</taxon>
        <taxon>Viridiplantae</taxon>
        <taxon>Chlorophyta</taxon>
        <taxon>core chlorophytes</taxon>
        <taxon>Ulvophyceae</taxon>
        <taxon>TCBD clade</taxon>
        <taxon>Bryopsidales</taxon>
        <taxon>Ostreobineae</taxon>
        <taxon>Ostreobiaceae</taxon>
        <taxon>Ostreobium</taxon>
    </lineage>
</organism>
<accession>A0A8S1IZW5</accession>
<dbReference type="OrthoDB" id="567014at2759"/>
<evidence type="ECO:0000256" key="1">
    <source>
        <dbReference type="SAM" id="MobiDB-lite"/>
    </source>
</evidence>
<keyword evidence="2" id="KW-0472">Membrane</keyword>
<proteinExistence type="predicted"/>
<keyword evidence="4" id="KW-1185">Reference proteome</keyword>
<feature type="transmembrane region" description="Helical" evidence="2">
    <location>
        <begin position="408"/>
        <end position="426"/>
    </location>
</feature>
<protein>
    <submittedName>
        <fullName evidence="3">Uncharacterized protein</fullName>
    </submittedName>
</protein>
<evidence type="ECO:0000313" key="4">
    <source>
        <dbReference type="Proteomes" id="UP000708148"/>
    </source>
</evidence>
<keyword evidence="2" id="KW-0812">Transmembrane</keyword>
<keyword evidence="2" id="KW-1133">Transmembrane helix</keyword>
<dbReference type="GO" id="GO:0005254">
    <property type="term" value="F:chloride channel activity"/>
    <property type="evidence" value="ECO:0007669"/>
    <property type="project" value="InterPro"/>
</dbReference>
<feature type="transmembrane region" description="Helical" evidence="2">
    <location>
        <begin position="352"/>
        <end position="375"/>
    </location>
</feature>
<sequence>MAPPGEPPDAEDGGLAASAVPSCPPDGIDAPSKAMRAWGAEPGTGEGLRSRRPPKVRQERDMLWQREPDRVLKYRPEHLHYYGWMPAFVPGNIKATVFSNVYLHVQAAALLAWVAVLHVTGLSVPKADLASFLRLFGTPYAGAIFNMAMLITFVLGLFVSLVVNRWSTIKQAYARLIGSTMDLVMLVSTVVRDPGDPREPRCLRARVEVTRLLNLGHILAISRADALDRDFKPARAVGHLAKVLGASLRHGATAPPRDAFWSKKPRNIDLEDLEEEGLVNRDEWEILEGGWTEGLAKHQVVYFWVQAVLLRCKGAGWVASEGQMLPLMLAKLNAVVEAASQMFNTIGSQMPYPYVALVSFVVHAYLFVTATWYGLFLHVGFPTEENFVGAFGGREVALHKGRAEVSDSYWTAAWCYFFVALANVMFQGLLDMHALMDNPFGAHVAKFPLRAQATRLLNATRTMLSQSDAMPAAFGDIFSDMLDGDDGGVLEFKRSIEAAAGRPSARRTGSLSANFMNPPSMGGGMTFSEVHAWASPRVSQEGSGSANGIAVQVMPEANSSTQSGS</sequence>
<gene>
    <name evidence="3" type="ORF">OSTQU699_LOCUS6081</name>
</gene>
<feature type="transmembrane region" description="Helical" evidence="2">
    <location>
        <begin position="140"/>
        <end position="163"/>
    </location>
</feature>